<dbReference type="PROSITE" id="PS50878">
    <property type="entry name" value="RT_POL"/>
    <property type="match status" value="1"/>
</dbReference>
<accession>A0A4C1XWL8</accession>
<dbReference type="InterPro" id="IPR043502">
    <property type="entry name" value="DNA/RNA_pol_sf"/>
</dbReference>
<keyword evidence="2" id="KW-0548">Nucleotidyltransferase</keyword>
<dbReference type="SUPFAM" id="SSF56219">
    <property type="entry name" value="DNase I-like"/>
    <property type="match status" value="1"/>
</dbReference>
<proteinExistence type="predicted"/>
<dbReference type="STRING" id="151549.A0A4C1XWL8"/>
<organism evidence="2 3">
    <name type="scientific">Eumeta variegata</name>
    <name type="common">Bagworm moth</name>
    <name type="synonym">Eumeta japonica</name>
    <dbReference type="NCBI Taxonomy" id="151549"/>
    <lineage>
        <taxon>Eukaryota</taxon>
        <taxon>Metazoa</taxon>
        <taxon>Ecdysozoa</taxon>
        <taxon>Arthropoda</taxon>
        <taxon>Hexapoda</taxon>
        <taxon>Insecta</taxon>
        <taxon>Pterygota</taxon>
        <taxon>Neoptera</taxon>
        <taxon>Endopterygota</taxon>
        <taxon>Lepidoptera</taxon>
        <taxon>Glossata</taxon>
        <taxon>Ditrysia</taxon>
        <taxon>Tineoidea</taxon>
        <taxon>Psychidae</taxon>
        <taxon>Oiketicinae</taxon>
        <taxon>Eumeta</taxon>
    </lineage>
</organism>
<dbReference type="InterPro" id="IPR052560">
    <property type="entry name" value="RdDP_mobile_element"/>
</dbReference>
<evidence type="ECO:0000313" key="3">
    <source>
        <dbReference type="Proteomes" id="UP000299102"/>
    </source>
</evidence>
<dbReference type="OrthoDB" id="10050074at2759"/>
<evidence type="ECO:0000313" key="2">
    <source>
        <dbReference type="EMBL" id="GBP67550.1"/>
    </source>
</evidence>
<dbReference type="Pfam" id="PF00078">
    <property type="entry name" value="RVT_1"/>
    <property type="match status" value="1"/>
</dbReference>
<sequence>MLSYNACGLASSILELEQCALEYSVDIILIQETFLKPKNPKCCKINNYVQLRTDRQGAPKGGTALYYRQTLSCSPIDIPPLINLEATGCRLTMSSHGAIIIISVYLPPKKELLRSDVETLFALGDAVILFGDLNSKSTKWRCNYTNANGRKMIDLAKDLHFDVDTNLLSEQLLLKIGPPDGEQPPKNKTITSWRKVSLLLEETDTPILNNIPDNIETTDEIDYAIGALTDHIATVVEDSSREVPAADSRRKLPEDVRVLLKAKNAAMRRASAYPTCENRSCARALQRKVKARIQEFKNDKWSTLMEEITPSHQAYWKLAKALKSDGYLPTPALRKPDNTFAVDDREKAECLADSIEQQCSNNSIHDATHSHRIEEEVRTKIALEPQDDLAPVSVDEIQKHIKALKTKKAPGLDGISNKAIKCFSLPLMALLVAIFNACFKNCYFPPIWKEAVVIGLPKPGNHATSPLVIAPLFGFRPNHSCPQQVHRLVEHISEGFKKKRKTVAVFFYVAKAFDRVWHAGLIHKLYTLELPDRLVLIIHNYLNNRNFTFRHENTYSTKRTLKAGVPQGSTLSPLLYSAYVNDIPRPSNGVQLALFADDTALYLRGSNYRDTTPRLQRAIDELTRWLRLWRIKVNPEKSAAIRFNYSKHKKKFSVPHNTPTLHIDNASIPWHHNYKYLGVTLDKHLHFRDHVARVSKLTKFYQSRLYGMIGRKSKMSLRNKRTLYLMCIRPVMTYACPVFAHAAPNIIKKQKIQNKFCRQATDAHWCVKNSVLHGDLELPTINKFMKDASKRFFDMAQNHPNPLIVSAATYEPPPAHHFLRRPRNVLLDPPDALTSEVEKLAEAKACN</sequence>
<comment type="caution">
    <text evidence="2">The sequence shown here is derived from an EMBL/GenBank/DDBJ whole genome shotgun (WGS) entry which is preliminary data.</text>
</comment>
<dbReference type="GO" id="GO:0003964">
    <property type="term" value="F:RNA-directed DNA polymerase activity"/>
    <property type="evidence" value="ECO:0007669"/>
    <property type="project" value="UniProtKB-KW"/>
</dbReference>
<protein>
    <submittedName>
        <fullName evidence="2">Probable RNA-directed DNA polymerase from transposon BS</fullName>
    </submittedName>
</protein>
<dbReference type="Proteomes" id="UP000299102">
    <property type="component" value="Unassembled WGS sequence"/>
</dbReference>
<dbReference type="CDD" id="cd01650">
    <property type="entry name" value="RT_nLTR_like"/>
    <property type="match status" value="1"/>
</dbReference>
<dbReference type="Pfam" id="PF03372">
    <property type="entry name" value="Exo_endo_phos"/>
    <property type="match status" value="1"/>
</dbReference>
<dbReference type="Gene3D" id="3.60.10.10">
    <property type="entry name" value="Endonuclease/exonuclease/phosphatase"/>
    <property type="match status" value="1"/>
</dbReference>
<dbReference type="PANTHER" id="PTHR36688">
    <property type="entry name" value="ENDO/EXONUCLEASE/PHOSPHATASE DOMAIN-CONTAINING PROTEIN"/>
    <property type="match status" value="1"/>
</dbReference>
<keyword evidence="2" id="KW-0695">RNA-directed DNA polymerase</keyword>
<dbReference type="AlphaFoldDB" id="A0A4C1XWL8"/>
<gene>
    <name evidence="2" type="primary">RTase</name>
    <name evidence="2" type="ORF">EVAR_98603_1</name>
</gene>
<dbReference type="SUPFAM" id="SSF56672">
    <property type="entry name" value="DNA/RNA polymerases"/>
    <property type="match status" value="1"/>
</dbReference>
<dbReference type="PANTHER" id="PTHR36688:SF1">
    <property type="entry name" value="ENDONUCLEASE_EXONUCLEASE_PHOSPHATASE DOMAIN-CONTAINING PROTEIN"/>
    <property type="match status" value="1"/>
</dbReference>
<dbReference type="EMBL" id="BGZK01000987">
    <property type="protein sequence ID" value="GBP67550.1"/>
    <property type="molecule type" value="Genomic_DNA"/>
</dbReference>
<dbReference type="InterPro" id="IPR036691">
    <property type="entry name" value="Endo/exonu/phosph_ase_sf"/>
</dbReference>
<name>A0A4C1XWL8_EUMVA</name>
<feature type="domain" description="Reverse transcriptase" evidence="1">
    <location>
        <begin position="437"/>
        <end position="681"/>
    </location>
</feature>
<dbReference type="InterPro" id="IPR000477">
    <property type="entry name" value="RT_dom"/>
</dbReference>
<evidence type="ECO:0000259" key="1">
    <source>
        <dbReference type="PROSITE" id="PS50878"/>
    </source>
</evidence>
<dbReference type="InterPro" id="IPR005135">
    <property type="entry name" value="Endo/exonuclease/phosphatase"/>
</dbReference>
<reference evidence="2 3" key="1">
    <citation type="journal article" date="2019" name="Commun. Biol.">
        <title>The bagworm genome reveals a unique fibroin gene that provides high tensile strength.</title>
        <authorList>
            <person name="Kono N."/>
            <person name="Nakamura H."/>
            <person name="Ohtoshi R."/>
            <person name="Tomita M."/>
            <person name="Numata K."/>
            <person name="Arakawa K."/>
        </authorList>
    </citation>
    <scope>NUCLEOTIDE SEQUENCE [LARGE SCALE GENOMIC DNA]</scope>
</reference>
<keyword evidence="2" id="KW-0808">Transferase</keyword>
<keyword evidence="3" id="KW-1185">Reference proteome</keyword>